<sequence length="95" mass="10102">MILGTVVGTVVAERRADQIEAAKYLLIDQCLQNGTGKNNFLVALDMIGAGPGEVVLLSQGSAARQTDLTDNKPMDAIIVGIIDQIDEQGTVVYKK</sequence>
<dbReference type="PANTHER" id="PTHR36539">
    <property type="entry name" value="ETHANOLAMINE UTILIZATION PROTEIN EUTN"/>
    <property type="match status" value="1"/>
</dbReference>
<keyword evidence="4" id="KW-1185">Reference proteome</keyword>
<evidence type="ECO:0000256" key="2">
    <source>
        <dbReference type="ARBA" id="ARBA00024446"/>
    </source>
</evidence>
<reference evidence="3" key="1">
    <citation type="journal article" date="2015" name="PeerJ">
        <title>First genomic representation of candidate bacterial phylum KSB3 points to enhanced environmental sensing as a trigger of wastewater bulking.</title>
        <authorList>
            <person name="Sekiguchi Y."/>
            <person name="Ohashi A."/>
            <person name="Parks D.H."/>
            <person name="Yamauchi T."/>
            <person name="Tyson G.W."/>
            <person name="Hugenholtz P."/>
        </authorList>
    </citation>
    <scope>NUCLEOTIDE SEQUENCE [LARGE SCALE GENOMIC DNA]</scope>
</reference>
<proteinExistence type="predicted"/>
<dbReference type="Proteomes" id="UP000030661">
    <property type="component" value="Unassembled WGS sequence"/>
</dbReference>
<name>A0A0S6WAF8_VECG1</name>
<evidence type="ECO:0000313" key="4">
    <source>
        <dbReference type="Proteomes" id="UP000030661"/>
    </source>
</evidence>
<dbReference type="AlphaFoldDB" id="A0A0S6WAF8"/>
<dbReference type="GO" id="GO:0031469">
    <property type="term" value="C:bacterial microcompartment"/>
    <property type="evidence" value="ECO:0007669"/>
    <property type="project" value="UniProtKB-SubCell"/>
</dbReference>
<dbReference type="eggNOG" id="COG4576">
    <property type="taxonomic scope" value="Bacteria"/>
</dbReference>
<protein>
    <submittedName>
        <fullName evidence="3">Ethanolamine utilization protein EutN/carboxysome structural protein Ccml</fullName>
    </submittedName>
</protein>
<accession>A0A0S6WAF8</accession>
<organism evidence="3">
    <name type="scientific">Vecturithrix granuli</name>
    <dbReference type="NCBI Taxonomy" id="1499967"/>
    <lineage>
        <taxon>Bacteria</taxon>
        <taxon>Candidatus Moduliflexota</taxon>
        <taxon>Candidatus Vecturitrichia</taxon>
        <taxon>Candidatus Vecturitrichales</taxon>
        <taxon>Candidatus Vecturitrichaceae</taxon>
        <taxon>Candidatus Vecturithrix</taxon>
    </lineage>
</organism>
<dbReference type="HOGENOM" id="CLU_148498_0_1_0"/>
<dbReference type="PROSITE" id="PS51932">
    <property type="entry name" value="BMV"/>
    <property type="match status" value="1"/>
</dbReference>
<dbReference type="Gene3D" id="2.40.50.220">
    <property type="entry name" value="EutN/Ccml"/>
    <property type="match status" value="1"/>
</dbReference>
<dbReference type="CDD" id="cd01614">
    <property type="entry name" value="EutN_CcmL"/>
    <property type="match status" value="1"/>
</dbReference>
<gene>
    <name evidence="3" type="ORF">U27_02025</name>
</gene>
<evidence type="ECO:0000313" key="3">
    <source>
        <dbReference type="EMBL" id="GAK55193.1"/>
    </source>
</evidence>
<dbReference type="STRING" id="1499967.U27_02025"/>
<dbReference type="InterPro" id="IPR004992">
    <property type="entry name" value="EutN_CcmL"/>
</dbReference>
<dbReference type="EMBL" id="DF820463">
    <property type="protein sequence ID" value="GAK55193.1"/>
    <property type="molecule type" value="Genomic_DNA"/>
</dbReference>
<dbReference type="PANTHER" id="PTHR36539:SF1">
    <property type="entry name" value="BACTERIAL MICROCOMPARTMENT SHELL VERTEX PROTEIN EUTN"/>
    <property type="match status" value="1"/>
</dbReference>
<keyword evidence="2" id="KW-1283">Bacterial microcompartment</keyword>
<dbReference type="SUPFAM" id="SSF159133">
    <property type="entry name" value="EutN/CcmL-like"/>
    <property type="match status" value="1"/>
</dbReference>
<dbReference type="Pfam" id="PF03319">
    <property type="entry name" value="EutN_CcmL"/>
    <property type="match status" value="1"/>
</dbReference>
<evidence type="ECO:0000256" key="1">
    <source>
        <dbReference type="ARBA" id="ARBA00024322"/>
    </source>
</evidence>
<comment type="subcellular location">
    <subcellularLocation>
        <location evidence="1">Bacterial microcompartment</location>
    </subcellularLocation>
</comment>
<dbReference type="InterPro" id="IPR036677">
    <property type="entry name" value="EutN_CcmL_sf"/>
</dbReference>